<feature type="region of interest" description="Disordered" evidence="1">
    <location>
        <begin position="28"/>
        <end position="55"/>
    </location>
</feature>
<sequence>MDDGTNIPSPENTVKFALKWVAAHKGVAGNERVDEEAKRAAQGESSPQEELPPILRKSLPISATAVKQEFAEKQKVRWEETWKTSPRYARFQHIDTGFPFNKFRKISNALSRPQASLMMQL</sequence>
<evidence type="ECO:0000259" key="2">
    <source>
        <dbReference type="PROSITE" id="PS50879"/>
    </source>
</evidence>
<evidence type="ECO:0000313" key="4">
    <source>
        <dbReference type="Proteomes" id="UP000054477"/>
    </source>
</evidence>
<reference evidence="3 4" key="1">
    <citation type="submission" date="2014-04" db="EMBL/GenBank/DDBJ databases">
        <authorList>
            <consortium name="DOE Joint Genome Institute"/>
            <person name="Kuo A."/>
            <person name="Kohler A."/>
            <person name="Nagy L.G."/>
            <person name="Floudas D."/>
            <person name="Copeland A."/>
            <person name="Barry K.W."/>
            <person name="Cichocki N."/>
            <person name="Veneault-Fourrey C."/>
            <person name="LaButti K."/>
            <person name="Lindquist E.A."/>
            <person name="Lipzen A."/>
            <person name="Lundell T."/>
            <person name="Morin E."/>
            <person name="Murat C."/>
            <person name="Sun H."/>
            <person name="Tunlid A."/>
            <person name="Henrissat B."/>
            <person name="Grigoriev I.V."/>
            <person name="Hibbett D.S."/>
            <person name="Martin F."/>
            <person name="Nordberg H.P."/>
            <person name="Cantor M.N."/>
            <person name="Hua S.X."/>
        </authorList>
    </citation>
    <scope>NUCLEOTIDE SEQUENCE [LARGE SCALE GENOMIC DNA]</scope>
    <source>
        <strain evidence="3 4">LaAM-08-1</strain>
    </source>
</reference>
<dbReference type="AlphaFoldDB" id="A0A0C9WJK3"/>
<dbReference type="InterPro" id="IPR002156">
    <property type="entry name" value="RNaseH_domain"/>
</dbReference>
<keyword evidence="4" id="KW-1185">Reference proteome</keyword>
<gene>
    <name evidence="3" type="ORF">K443DRAFT_63226</name>
</gene>
<dbReference type="HOGENOM" id="CLU_164205_1_1_1"/>
<evidence type="ECO:0000256" key="1">
    <source>
        <dbReference type="SAM" id="MobiDB-lite"/>
    </source>
</evidence>
<dbReference type="OrthoDB" id="3265515at2759"/>
<dbReference type="PROSITE" id="PS50879">
    <property type="entry name" value="RNASE_H_1"/>
    <property type="match status" value="1"/>
</dbReference>
<dbReference type="Gene3D" id="3.30.420.10">
    <property type="entry name" value="Ribonuclease H-like superfamily/Ribonuclease H"/>
    <property type="match status" value="1"/>
</dbReference>
<protein>
    <recommendedName>
        <fullName evidence="2">RNase H type-1 domain-containing protein</fullName>
    </recommendedName>
</protein>
<reference evidence="4" key="2">
    <citation type="submission" date="2015-01" db="EMBL/GenBank/DDBJ databases">
        <title>Evolutionary Origins and Diversification of the Mycorrhizal Mutualists.</title>
        <authorList>
            <consortium name="DOE Joint Genome Institute"/>
            <consortium name="Mycorrhizal Genomics Consortium"/>
            <person name="Kohler A."/>
            <person name="Kuo A."/>
            <person name="Nagy L.G."/>
            <person name="Floudas D."/>
            <person name="Copeland A."/>
            <person name="Barry K.W."/>
            <person name="Cichocki N."/>
            <person name="Veneault-Fourrey C."/>
            <person name="LaButti K."/>
            <person name="Lindquist E.A."/>
            <person name="Lipzen A."/>
            <person name="Lundell T."/>
            <person name="Morin E."/>
            <person name="Murat C."/>
            <person name="Riley R."/>
            <person name="Ohm R."/>
            <person name="Sun H."/>
            <person name="Tunlid A."/>
            <person name="Henrissat B."/>
            <person name="Grigoriev I.V."/>
            <person name="Hibbett D.S."/>
            <person name="Martin F."/>
        </authorList>
    </citation>
    <scope>NUCLEOTIDE SEQUENCE [LARGE SCALE GENOMIC DNA]</scope>
    <source>
        <strain evidence="4">LaAM-08-1</strain>
    </source>
</reference>
<dbReference type="STRING" id="1095629.A0A0C9WJK3"/>
<dbReference type="Proteomes" id="UP000054477">
    <property type="component" value="Unassembled WGS sequence"/>
</dbReference>
<dbReference type="GO" id="GO:0003676">
    <property type="term" value="F:nucleic acid binding"/>
    <property type="evidence" value="ECO:0007669"/>
    <property type="project" value="InterPro"/>
</dbReference>
<dbReference type="InterPro" id="IPR036397">
    <property type="entry name" value="RNaseH_sf"/>
</dbReference>
<feature type="domain" description="RNase H type-1" evidence="2">
    <location>
        <begin position="1"/>
        <end position="42"/>
    </location>
</feature>
<organism evidence="3 4">
    <name type="scientific">Laccaria amethystina LaAM-08-1</name>
    <dbReference type="NCBI Taxonomy" id="1095629"/>
    <lineage>
        <taxon>Eukaryota</taxon>
        <taxon>Fungi</taxon>
        <taxon>Dikarya</taxon>
        <taxon>Basidiomycota</taxon>
        <taxon>Agaricomycotina</taxon>
        <taxon>Agaricomycetes</taxon>
        <taxon>Agaricomycetidae</taxon>
        <taxon>Agaricales</taxon>
        <taxon>Agaricineae</taxon>
        <taxon>Hydnangiaceae</taxon>
        <taxon>Laccaria</taxon>
    </lineage>
</organism>
<dbReference type="EMBL" id="KN838776">
    <property type="protein sequence ID" value="KIJ94844.1"/>
    <property type="molecule type" value="Genomic_DNA"/>
</dbReference>
<dbReference type="SUPFAM" id="SSF53098">
    <property type="entry name" value="Ribonuclease H-like"/>
    <property type="match status" value="1"/>
</dbReference>
<feature type="non-terminal residue" evidence="3">
    <location>
        <position position="121"/>
    </location>
</feature>
<feature type="compositionally biased region" description="Basic and acidic residues" evidence="1">
    <location>
        <begin position="31"/>
        <end position="41"/>
    </location>
</feature>
<proteinExistence type="predicted"/>
<dbReference type="InterPro" id="IPR012337">
    <property type="entry name" value="RNaseH-like_sf"/>
</dbReference>
<name>A0A0C9WJK3_9AGAR</name>
<evidence type="ECO:0000313" key="3">
    <source>
        <dbReference type="EMBL" id="KIJ94844.1"/>
    </source>
</evidence>
<accession>A0A0C9WJK3</accession>
<dbReference type="GO" id="GO:0004523">
    <property type="term" value="F:RNA-DNA hybrid ribonuclease activity"/>
    <property type="evidence" value="ECO:0007669"/>
    <property type="project" value="InterPro"/>
</dbReference>